<dbReference type="NCBIfam" id="NF006670">
    <property type="entry name" value="PRK09218.1"/>
    <property type="match status" value="1"/>
</dbReference>
<evidence type="ECO:0000256" key="1">
    <source>
        <dbReference type="ARBA" id="ARBA00010759"/>
    </source>
</evidence>
<dbReference type="PRINTS" id="PR01576">
    <property type="entry name" value="PDEFORMYLASE"/>
</dbReference>
<proteinExistence type="inferred from homology"/>
<reference evidence="2" key="1">
    <citation type="submission" date="2022-02" db="EMBL/GenBank/DDBJ databases">
        <authorList>
            <person name="Deutsch MARIE S."/>
        </authorList>
    </citation>
    <scope>NUCLEOTIDE SEQUENCE</scope>
    <source>
        <strain evidence="2">CIRM-BIA865</strain>
    </source>
</reference>
<dbReference type="RefSeq" id="WP_369879278.1">
    <property type="nucleotide sequence ID" value="NZ_OV915080.1"/>
</dbReference>
<dbReference type="GO" id="GO:0042586">
    <property type="term" value="F:peptide deformylase activity"/>
    <property type="evidence" value="ECO:0007669"/>
    <property type="project" value="UniProtKB-EC"/>
</dbReference>
<dbReference type="InterPro" id="IPR036821">
    <property type="entry name" value="Peptide_deformylase_sf"/>
</dbReference>
<dbReference type="InterPro" id="IPR023635">
    <property type="entry name" value="Peptide_deformylase"/>
</dbReference>
<organism evidence="2 3">
    <name type="scientific">Lactobacillus delbrueckii subsp. delbrueckii</name>
    <dbReference type="NCBI Taxonomy" id="83684"/>
    <lineage>
        <taxon>Bacteria</taxon>
        <taxon>Bacillati</taxon>
        <taxon>Bacillota</taxon>
        <taxon>Bacilli</taxon>
        <taxon>Lactobacillales</taxon>
        <taxon>Lactobacillaceae</taxon>
        <taxon>Lactobacillus</taxon>
    </lineage>
</organism>
<dbReference type="EMBL" id="OV915080">
    <property type="protein sequence ID" value="CAH1705265.1"/>
    <property type="molecule type" value="Genomic_DNA"/>
</dbReference>
<evidence type="ECO:0000313" key="3">
    <source>
        <dbReference type="Proteomes" id="UP001295440"/>
    </source>
</evidence>
<protein>
    <submittedName>
        <fullName evidence="2">Peptide deformylase</fullName>
        <ecNumber evidence="2">3.5.1.88</ecNumber>
    </submittedName>
</protein>
<dbReference type="PIRSF" id="PIRSF004749">
    <property type="entry name" value="Pep_def"/>
    <property type="match status" value="1"/>
</dbReference>
<accession>A0AAU9QYM3</accession>
<dbReference type="AlphaFoldDB" id="A0AAU9QYM3"/>
<dbReference type="PANTHER" id="PTHR10458">
    <property type="entry name" value="PEPTIDE DEFORMYLASE"/>
    <property type="match status" value="1"/>
</dbReference>
<keyword evidence="2" id="KW-0378">Hydrolase</keyword>
<dbReference type="Proteomes" id="UP001295440">
    <property type="component" value="Chromosome"/>
</dbReference>
<gene>
    <name evidence="2" type="primary">def</name>
    <name evidence="2" type="ORF">LDD865_0101</name>
</gene>
<sequence length="143" mass="15648">MTVQKIIHDPLNLSQPAAKAAANDRQAAQDLLDTLLAHRESIDGLPPAAGLAANMIGVNKAIIAVNAGFLPIVMLNPKIVKRSGHYLAEEGCLSLPEERPADRYEEITVKYQDMDLKEHEQAFTGFVAETIQHEVDHCKGKLI</sequence>
<dbReference type="Pfam" id="PF01327">
    <property type="entry name" value="Pep_deformylase"/>
    <property type="match status" value="1"/>
</dbReference>
<comment type="similarity">
    <text evidence="1">Belongs to the polypeptide deformylase family.</text>
</comment>
<dbReference type="EC" id="3.5.1.88" evidence="2"/>
<dbReference type="CDD" id="cd00487">
    <property type="entry name" value="Pep_deformylase"/>
    <property type="match status" value="1"/>
</dbReference>
<dbReference type="PANTHER" id="PTHR10458:SF22">
    <property type="entry name" value="PEPTIDE DEFORMYLASE"/>
    <property type="match status" value="1"/>
</dbReference>
<dbReference type="Gene3D" id="3.90.45.10">
    <property type="entry name" value="Peptide deformylase"/>
    <property type="match status" value="1"/>
</dbReference>
<name>A0AAU9QYM3_9LACO</name>
<dbReference type="SUPFAM" id="SSF56420">
    <property type="entry name" value="Peptide deformylase"/>
    <property type="match status" value="1"/>
</dbReference>
<evidence type="ECO:0000313" key="2">
    <source>
        <dbReference type="EMBL" id="CAH1705265.1"/>
    </source>
</evidence>